<gene>
    <name evidence="1" type="ORF">TSPGSL018_28402</name>
    <name evidence="2" type="ORF">TSPGSL018_3570</name>
</gene>
<accession>A0A061QLS7</accession>
<dbReference type="AlphaFoldDB" id="A0A061QLS7"/>
<evidence type="ECO:0000313" key="1">
    <source>
        <dbReference type="EMBL" id="JAC60653.1"/>
    </source>
</evidence>
<evidence type="ECO:0000313" key="2">
    <source>
        <dbReference type="EMBL" id="JAC83341.1"/>
    </source>
</evidence>
<proteinExistence type="predicted"/>
<name>A0A061QLS7_9CHLO</name>
<organism evidence="1">
    <name type="scientific">Tetraselmis sp. GSL018</name>
    <dbReference type="NCBI Taxonomy" id="582737"/>
    <lineage>
        <taxon>Eukaryota</taxon>
        <taxon>Viridiplantae</taxon>
        <taxon>Chlorophyta</taxon>
        <taxon>core chlorophytes</taxon>
        <taxon>Chlorodendrophyceae</taxon>
        <taxon>Chlorodendrales</taxon>
        <taxon>Chlorodendraceae</taxon>
        <taxon>Tetraselmis</taxon>
    </lineage>
</organism>
<sequence length="90" mass="10101">MMTALTSRRSLRSPLGMLKVLSSWLGRSTLSGSSTPRGTRFAPMLSGSRTLQGTSWRASPTRQKFSWMTCLQVSIMDSLSYETDLLRWLP</sequence>
<protein>
    <submittedName>
        <fullName evidence="1">Uncharacterized protein</fullName>
    </submittedName>
</protein>
<dbReference type="EMBL" id="GBEZ01026569">
    <property type="protein sequence ID" value="JAC60653.1"/>
    <property type="molecule type" value="Transcribed_RNA"/>
</dbReference>
<dbReference type="EMBL" id="GBEZ01001650">
    <property type="protein sequence ID" value="JAC83341.1"/>
    <property type="molecule type" value="Transcribed_RNA"/>
</dbReference>
<reference evidence="1" key="1">
    <citation type="submission" date="2014-05" db="EMBL/GenBank/DDBJ databases">
        <title>The transcriptome of the halophilic microalga Tetraselmis sp. GSL018 isolated from the Great Salt Lake, Utah.</title>
        <authorList>
            <person name="Jinkerson R.E."/>
            <person name="D'Adamo S."/>
            <person name="Posewitz M.C."/>
        </authorList>
    </citation>
    <scope>NUCLEOTIDE SEQUENCE</scope>
    <source>
        <strain evidence="1">GSL018</strain>
    </source>
</reference>